<name>A0A448D538_9NEIS</name>
<evidence type="ECO:0000313" key="3">
    <source>
        <dbReference type="Proteomes" id="UP000279284"/>
    </source>
</evidence>
<evidence type="ECO:0000259" key="1">
    <source>
        <dbReference type="Pfam" id="PF13532"/>
    </source>
</evidence>
<protein>
    <recommendedName>
        <fullName evidence="1">Alpha-ketoglutarate-dependent dioxygenase AlkB-like domain-containing protein</fullName>
    </recommendedName>
</protein>
<dbReference type="Proteomes" id="UP000279284">
    <property type="component" value="Chromosome"/>
</dbReference>
<dbReference type="InterPro" id="IPR037151">
    <property type="entry name" value="AlkB-like_sf"/>
</dbReference>
<reference evidence="2 3" key="1">
    <citation type="submission" date="2018-12" db="EMBL/GenBank/DDBJ databases">
        <authorList>
            <consortium name="Pathogen Informatics"/>
        </authorList>
    </citation>
    <scope>NUCLEOTIDE SEQUENCE [LARGE SCALE GENOMIC DNA]</scope>
    <source>
        <strain evidence="2 3">NCTC10296</strain>
    </source>
</reference>
<accession>A0A448D538</accession>
<dbReference type="EMBL" id="LR134313">
    <property type="protein sequence ID" value="VEE98786.1"/>
    <property type="molecule type" value="Genomic_DNA"/>
</dbReference>
<dbReference type="AlphaFoldDB" id="A0A448D538"/>
<dbReference type="Gene3D" id="2.60.120.590">
    <property type="entry name" value="Alpha-ketoglutarate-dependent dioxygenase AlkB-like"/>
    <property type="match status" value="1"/>
</dbReference>
<dbReference type="PANTHER" id="PTHR31212">
    <property type="entry name" value="ALPHA-KETOGLUTARATE-DEPENDENT DIOXYGENASE ALKB HOMOLOG 3"/>
    <property type="match status" value="1"/>
</dbReference>
<dbReference type="SUPFAM" id="SSF51197">
    <property type="entry name" value="Clavaminate synthase-like"/>
    <property type="match status" value="1"/>
</dbReference>
<feature type="domain" description="Alpha-ketoglutarate-dependent dioxygenase AlkB-like" evidence="1">
    <location>
        <begin position="32"/>
        <end position="159"/>
    </location>
</feature>
<dbReference type="InterPro" id="IPR027450">
    <property type="entry name" value="AlkB-like"/>
</dbReference>
<evidence type="ECO:0000313" key="2">
    <source>
        <dbReference type="EMBL" id="VEE98786.1"/>
    </source>
</evidence>
<organism evidence="2 3">
    <name type="scientific">Neisseria canis</name>
    <dbReference type="NCBI Taxonomy" id="493"/>
    <lineage>
        <taxon>Bacteria</taxon>
        <taxon>Pseudomonadati</taxon>
        <taxon>Pseudomonadota</taxon>
        <taxon>Betaproteobacteria</taxon>
        <taxon>Neisseriales</taxon>
        <taxon>Neisseriaceae</taxon>
        <taxon>Neisseria</taxon>
    </lineage>
</organism>
<dbReference type="GO" id="GO:0006307">
    <property type="term" value="P:DNA alkylation repair"/>
    <property type="evidence" value="ECO:0007669"/>
    <property type="project" value="InterPro"/>
</dbReference>
<dbReference type="RefSeq" id="WP_232001302.1">
    <property type="nucleotide sequence ID" value="NZ_CAUJPY010000013.1"/>
</dbReference>
<gene>
    <name evidence="2" type="ORF">NCTC10296_00011</name>
</gene>
<proteinExistence type="predicted"/>
<dbReference type="PANTHER" id="PTHR31212:SF4">
    <property type="entry name" value="ALPHA-KETOGLUTARATE-DEPENDENT DIOXYGENASE ALKB HOMOLOG 3"/>
    <property type="match status" value="1"/>
</dbReference>
<dbReference type="InterPro" id="IPR032854">
    <property type="entry name" value="ALKBH3"/>
</dbReference>
<dbReference type="GO" id="GO:0051213">
    <property type="term" value="F:dioxygenase activity"/>
    <property type="evidence" value="ECO:0007669"/>
    <property type="project" value="InterPro"/>
</dbReference>
<dbReference type="Pfam" id="PF13532">
    <property type="entry name" value="2OG-FeII_Oxy_2"/>
    <property type="match status" value="1"/>
</dbReference>
<keyword evidence="3" id="KW-1185">Reference proteome</keyword>
<dbReference type="KEGG" id="nci:NCTC10296_00011"/>
<sequence length="160" mass="17969">MNHNPEFFTTPVTPQYNLLPYDGVVNDYGIVFSEEEADAYYACLKNTITWQHDEVIIYGKRIATNRQTAWYGGDSVRYTYSGITRTALPWNPTLLAIKKSVEQQIAAISPVCFNSCLLNLYANGNEGMAWHSDDEADLGSNPIIASVSFGATRKFSFKHK</sequence>